<evidence type="ECO:0000313" key="14">
    <source>
        <dbReference type="Proteomes" id="UP000029708"/>
    </source>
</evidence>
<dbReference type="RefSeq" id="WP_043100365.1">
    <property type="nucleotide sequence ID" value="NZ_JACHET010000001.1"/>
</dbReference>
<evidence type="ECO:0000256" key="7">
    <source>
        <dbReference type="ARBA" id="ARBA00023002"/>
    </source>
</evidence>
<dbReference type="GO" id="GO:0051213">
    <property type="term" value="F:dioxygenase activity"/>
    <property type="evidence" value="ECO:0007669"/>
    <property type="project" value="UniProtKB-KW"/>
</dbReference>
<comment type="catalytic activity">
    <reaction evidence="10">
        <text>3 propionate 3-nitronate + 3 O2 + H2O = 3 3-oxopropanoate + 2 nitrate + nitrite + H2O2 + 3 H(+)</text>
        <dbReference type="Rhea" id="RHEA:57332"/>
        <dbReference type="ChEBI" id="CHEBI:15377"/>
        <dbReference type="ChEBI" id="CHEBI:15378"/>
        <dbReference type="ChEBI" id="CHEBI:15379"/>
        <dbReference type="ChEBI" id="CHEBI:16240"/>
        <dbReference type="ChEBI" id="CHEBI:16301"/>
        <dbReference type="ChEBI" id="CHEBI:17632"/>
        <dbReference type="ChEBI" id="CHEBI:33190"/>
        <dbReference type="ChEBI" id="CHEBI:136067"/>
    </reaction>
</comment>
<evidence type="ECO:0000313" key="12">
    <source>
        <dbReference type="EMBL" id="KGI77962.1"/>
    </source>
</evidence>
<dbReference type="FunFam" id="3.20.20.70:FF:000154">
    <property type="entry name" value="Probable nitronate monooxygenase"/>
    <property type="match status" value="1"/>
</dbReference>
<evidence type="ECO:0000256" key="1">
    <source>
        <dbReference type="ARBA" id="ARBA00001917"/>
    </source>
</evidence>
<reference evidence="13 15" key="2">
    <citation type="submission" date="2020-08" db="EMBL/GenBank/DDBJ databases">
        <title>Genomic Encyclopedia of Type Strains, Phase IV (KMG-IV): sequencing the most valuable type-strain genomes for metagenomic binning, comparative biology and taxonomic classification.</title>
        <authorList>
            <person name="Goeker M."/>
        </authorList>
    </citation>
    <scope>NUCLEOTIDE SEQUENCE [LARGE SCALE GENOMIC DNA]</scope>
    <source>
        <strain evidence="13 15">DSM 107085</strain>
    </source>
</reference>
<dbReference type="InterPro" id="IPR013785">
    <property type="entry name" value="Aldolase_TIM"/>
</dbReference>
<dbReference type="EMBL" id="JROI01000010">
    <property type="protein sequence ID" value="KGI77962.1"/>
    <property type="molecule type" value="Genomic_DNA"/>
</dbReference>
<sequence length="354" mass="37501">MPAYERVTRMLGIEHPILQAPMAGVSTPPLAAAVSEAGALGALGIGASSCAKARAQIEATRALTARPFNVNVFCHAPARRDPAQERAWLAHLADLYAEVGAEPPSGLQEIYPSFLQSPEVQHMLLEQRPAVVSFHFGLPETAFVQALREAGVRTLATATDIDEARRIERAGIDAVVAQGFEAGGHRGVFDPRALDRRQSTAELVRLLVRELALPVIAAGGIMDGRAMRAMFDLGASGVQLGTAFVGCPESAADAGYRQALGEAHAGQTRMTSVLSGRPARGFVNRLVTHAEAADSPPVPDYPLTYDATKQLHAAAHARGRDDFAVRWAGEGAAASRAMPAGALVERLVAEWRQA</sequence>
<dbReference type="PANTHER" id="PTHR42747:SF3">
    <property type="entry name" value="NITRONATE MONOOXYGENASE-RELATED"/>
    <property type="match status" value="1"/>
</dbReference>
<evidence type="ECO:0000256" key="6">
    <source>
        <dbReference type="ARBA" id="ARBA00022741"/>
    </source>
</evidence>
<comment type="similarity">
    <text evidence="2">Belongs to the nitronate monooxygenase family. NMO class I subfamily.</text>
</comment>
<gene>
    <name evidence="13" type="ORF">HNQ86_001008</name>
    <name evidence="12" type="ORF">LF63_0106115</name>
</gene>
<dbReference type="SUPFAM" id="SSF51412">
    <property type="entry name" value="Inosine monophosphate dehydrogenase (IMPDH)"/>
    <property type="match status" value="1"/>
</dbReference>
<dbReference type="CDD" id="cd04730">
    <property type="entry name" value="NPD_like"/>
    <property type="match status" value="1"/>
</dbReference>
<dbReference type="Proteomes" id="UP000029708">
    <property type="component" value="Unassembled WGS sequence"/>
</dbReference>
<dbReference type="Pfam" id="PF03060">
    <property type="entry name" value="NMO"/>
    <property type="match status" value="1"/>
</dbReference>
<evidence type="ECO:0000313" key="15">
    <source>
        <dbReference type="Proteomes" id="UP000560000"/>
    </source>
</evidence>
<keyword evidence="8 13" id="KW-0503">Monooxygenase</keyword>
<keyword evidence="7 13" id="KW-0560">Oxidoreductase</keyword>
<dbReference type="AlphaFoldDB" id="A0A099CWE6"/>
<keyword evidence="12" id="KW-0223">Dioxygenase</keyword>
<keyword evidence="4" id="KW-0285">Flavoprotein</keyword>
<dbReference type="OrthoDB" id="9778912at2"/>
<dbReference type="Proteomes" id="UP000560000">
    <property type="component" value="Unassembled WGS sequence"/>
</dbReference>
<name>A0A099CWE6_9GAMM</name>
<evidence type="ECO:0000256" key="2">
    <source>
        <dbReference type="ARBA" id="ARBA00009881"/>
    </source>
</evidence>
<evidence type="ECO:0000256" key="4">
    <source>
        <dbReference type="ARBA" id="ARBA00022630"/>
    </source>
</evidence>
<accession>A0A099CWE6</accession>
<keyword evidence="5" id="KW-0288">FMN</keyword>
<dbReference type="InterPro" id="IPR004136">
    <property type="entry name" value="NMO"/>
</dbReference>
<dbReference type="STRING" id="1543381.LF63_0106115"/>
<evidence type="ECO:0000256" key="8">
    <source>
        <dbReference type="ARBA" id="ARBA00023033"/>
    </source>
</evidence>
<keyword evidence="14" id="KW-1185">Reference proteome</keyword>
<dbReference type="GO" id="GO:0009636">
    <property type="term" value="P:response to toxic substance"/>
    <property type="evidence" value="ECO:0007669"/>
    <property type="project" value="UniProtKB-KW"/>
</dbReference>
<evidence type="ECO:0000256" key="5">
    <source>
        <dbReference type="ARBA" id="ARBA00022643"/>
    </source>
</evidence>
<comment type="cofactor">
    <cofactor evidence="1">
        <name>FMN</name>
        <dbReference type="ChEBI" id="CHEBI:58210"/>
    </cofactor>
</comment>
<keyword evidence="3" id="KW-0216">Detoxification</keyword>
<proteinExistence type="inferred from homology"/>
<keyword evidence="6" id="KW-0547">Nucleotide-binding</keyword>
<dbReference type="Gene3D" id="3.20.20.70">
    <property type="entry name" value="Aldolase class I"/>
    <property type="match status" value="1"/>
</dbReference>
<reference evidence="12 14" key="1">
    <citation type="submission" date="2014-09" db="EMBL/GenBank/DDBJ databases">
        <title>Xanthomonadaceae 3.5X direct submission.</title>
        <authorList>
            <person name="Fang T."/>
            <person name="Wang H."/>
        </authorList>
    </citation>
    <scope>NUCLEOTIDE SEQUENCE [LARGE SCALE GENOMIC DNA]</scope>
    <source>
        <strain evidence="12 14">3.5X</strain>
    </source>
</reference>
<dbReference type="GO" id="GO:0018580">
    <property type="term" value="F:nitronate monooxygenase activity"/>
    <property type="evidence" value="ECO:0007669"/>
    <property type="project" value="InterPro"/>
</dbReference>
<dbReference type="GO" id="GO:0000166">
    <property type="term" value="F:nucleotide binding"/>
    <property type="evidence" value="ECO:0007669"/>
    <property type="project" value="UniProtKB-KW"/>
</dbReference>
<evidence type="ECO:0000256" key="9">
    <source>
        <dbReference type="ARBA" id="ARBA00031155"/>
    </source>
</evidence>
<evidence type="ECO:0000256" key="10">
    <source>
        <dbReference type="ARBA" id="ARBA00049401"/>
    </source>
</evidence>
<evidence type="ECO:0000313" key="13">
    <source>
        <dbReference type="EMBL" id="MBB6183663.1"/>
    </source>
</evidence>
<dbReference type="PANTHER" id="PTHR42747">
    <property type="entry name" value="NITRONATE MONOOXYGENASE-RELATED"/>
    <property type="match status" value="1"/>
</dbReference>
<organism evidence="12 14">
    <name type="scientific">Oleiagrimonas soli</name>
    <dbReference type="NCBI Taxonomy" id="1543381"/>
    <lineage>
        <taxon>Bacteria</taxon>
        <taxon>Pseudomonadati</taxon>
        <taxon>Pseudomonadota</taxon>
        <taxon>Gammaproteobacteria</taxon>
        <taxon>Lysobacterales</taxon>
        <taxon>Rhodanobacteraceae</taxon>
        <taxon>Oleiagrimonas</taxon>
    </lineage>
</organism>
<protein>
    <recommendedName>
        <fullName evidence="11">Nitronate monooxygenase</fullName>
    </recommendedName>
    <alternativeName>
        <fullName evidence="9">Propionate 3-nitronate monooxygenase</fullName>
    </alternativeName>
</protein>
<evidence type="ECO:0000256" key="3">
    <source>
        <dbReference type="ARBA" id="ARBA00022575"/>
    </source>
</evidence>
<comment type="caution">
    <text evidence="12">The sequence shown here is derived from an EMBL/GenBank/DDBJ whole genome shotgun (WGS) entry which is preliminary data.</text>
</comment>
<dbReference type="HOGENOM" id="CLU_038732_5_1_6"/>
<dbReference type="EMBL" id="JACHET010000001">
    <property type="protein sequence ID" value="MBB6183663.1"/>
    <property type="molecule type" value="Genomic_DNA"/>
</dbReference>
<evidence type="ECO:0000256" key="11">
    <source>
        <dbReference type="ARBA" id="ARBA00067136"/>
    </source>
</evidence>